<dbReference type="Proteomes" id="UP000799440">
    <property type="component" value="Unassembled WGS sequence"/>
</dbReference>
<keyword evidence="3" id="KW-1185">Reference proteome</keyword>
<dbReference type="CDD" id="cd23703">
    <property type="entry name" value="mS26_PET12"/>
    <property type="match status" value="1"/>
</dbReference>
<dbReference type="AlphaFoldDB" id="A0A6A6VQ13"/>
<dbReference type="EMBL" id="MU006561">
    <property type="protein sequence ID" value="KAF2751896.1"/>
    <property type="molecule type" value="Genomic_DNA"/>
</dbReference>
<dbReference type="InterPro" id="IPR058940">
    <property type="entry name" value="mS26_fungi"/>
</dbReference>
<feature type="region of interest" description="Disordered" evidence="1">
    <location>
        <begin position="77"/>
        <end position="100"/>
    </location>
</feature>
<accession>A0A6A6VQ13</accession>
<dbReference type="OrthoDB" id="5223508at2759"/>
<evidence type="ECO:0000313" key="2">
    <source>
        <dbReference type="EMBL" id="KAF2751896.1"/>
    </source>
</evidence>
<gene>
    <name evidence="2" type="ORF">M011DRAFT_394335</name>
</gene>
<sequence length="306" mass="34327">MPPRVPVCLARASQSSQCLPPSSRHARTFTSTPSVCALGPESPNYIEVPKPLQPTAHKKPIVKGVLPTPRDVFKTRNPLPKQSDEFLNPSTKDRAKPLLPGKYNRDAEIRLYKQRLADARKKALREGVKELHERKVTTDAQEKAALRRLFAERRAAAMAPPREVDVLTQTSMDKNIRSFLEGTLPSTSRMNISEARRQAFRRKMDKHDSVRRQRLHDLYIHAREFIVNEEQLDAAIEKEFGTEEQPVGWDPKGDQVVGAEHGKSPWTGPMPEGVAELLQKLKGGEGVGLAKERVKKVAEELTGGKM</sequence>
<name>A0A6A6VQ13_9PLEO</name>
<proteinExistence type="predicted"/>
<protein>
    <submittedName>
        <fullName evidence="2">Uncharacterized protein</fullName>
    </submittedName>
</protein>
<evidence type="ECO:0000313" key="3">
    <source>
        <dbReference type="Proteomes" id="UP000799440"/>
    </source>
</evidence>
<evidence type="ECO:0000256" key="1">
    <source>
        <dbReference type="SAM" id="MobiDB-lite"/>
    </source>
</evidence>
<reference evidence="2" key="1">
    <citation type="journal article" date="2020" name="Stud. Mycol.">
        <title>101 Dothideomycetes genomes: a test case for predicting lifestyles and emergence of pathogens.</title>
        <authorList>
            <person name="Haridas S."/>
            <person name="Albert R."/>
            <person name="Binder M."/>
            <person name="Bloem J."/>
            <person name="Labutti K."/>
            <person name="Salamov A."/>
            <person name="Andreopoulos B."/>
            <person name="Baker S."/>
            <person name="Barry K."/>
            <person name="Bills G."/>
            <person name="Bluhm B."/>
            <person name="Cannon C."/>
            <person name="Castanera R."/>
            <person name="Culley D."/>
            <person name="Daum C."/>
            <person name="Ezra D."/>
            <person name="Gonzalez J."/>
            <person name="Henrissat B."/>
            <person name="Kuo A."/>
            <person name="Liang C."/>
            <person name="Lipzen A."/>
            <person name="Lutzoni F."/>
            <person name="Magnuson J."/>
            <person name="Mondo S."/>
            <person name="Nolan M."/>
            <person name="Ohm R."/>
            <person name="Pangilinan J."/>
            <person name="Park H.-J."/>
            <person name="Ramirez L."/>
            <person name="Alfaro M."/>
            <person name="Sun H."/>
            <person name="Tritt A."/>
            <person name="Yoshinaga Y."/>
            <person name="Zwiers L.-H."/>
            <person name="Turgeon B."/>
            <person name="Goodwin S."/>
            <person name="Spatafora J."/>
            <person name="Crous P."/>
            <person name="Grigoriev I."/>
        </authorList>
    </citation>
    <scope>NUCLEOTIDE SEQUENCE</scope>
    <source>
        <strain evidence="2">CBS 119925</strain>
    </source>
</reference>
<organism evidence="2 3">
    <name type="scientific">Sporormia fimetaria CBS 119925</name>
    <dbReference type="NCBI Taxonomy" id="1340428"/>
    <lineage>
        <taxon>Eukaryota</taxon>
        <taxon>Fungi</taxon>
        <taxon>Dikarya</taxon>
        <taxon>Ascomycota</taxon>
        <taxon>Pezizomycotina</taxon>
        <taxon>Dothideomycetes</taxon>
        <taxon>Pleosporomycetidae</taxon>
        <taxon>Pleosporales</taxon>
        <taxon>Sporormiaceae</taxon>
        <taxon>Sporormia</taxon>
    </lineage>
</organism>